<reference evidence="3" key="1">
    <citation type="submission" date="2018-01" db="EMBL/GenBank/DDBJ databases">
        <title>An insight into the sialome of Amazonian anophelines.</title>
        <authorList>
            <person name="Ribeiro J.M."/>
            <person name="Scarpassa V."/>
            <person name="Calvo E."/>
        </authorList>
    </citation>
    <scope>NUCLEOTIDE SEQUENCE</scope>
    <source>
        <tissue evidence="3">Salivary glands</tissue>
    </source>
</reference>
<name>A0A2M4B3N6_9DIPT</name>
<keyword evidence="2" id="KW-0732">Signal</keyword>
<feature type="region of interest" description="Disordered" evidence="1">
    <location>
        <begin position="28"/>
        <end position="54"/>
    </location>
</feature>
<evidence type="ECO:0000256" key="2">
    <source>
        <dbReference type="SAM" id="SignalP"/>
    </source>
</evidence>
<protein>
    <submittedName>
        <fullName evidence="3">Putative secreted protein</fullName>
    </submittedName>
</protein>
<feature type="compositionally biased region" description="Low complexity" evidence="1">
    <location>
        <begin position="30"/>
        <end position="52"/>
    </location>
</feature>
<proteinExistence type="predicted"/>
<dbReference type="EMBL" id="GGFK01014320">
    <property type="protein sequence ID" value="MBW47641.1"/>
    <property type="molecule type" value="Transcribed_RNA"/>
</dbReference>
<organism evidence="3">
    <name type="scientific">Anopheles triannulatus</name>
    <dbReference type="NCBI Taxonomy" id="58253"/>
    <lineage>
        <taxon>Eukaryota</taxon>
        <taxon>Metazoa</taxon>
        <taxon>Ecdysozoa</taxon>
        <taxon>Arthropoda</taxon>
        <taxon>Hexapoda</taxon>
        <taxon>Insecta</taxon>
        <taxon>Pterygota</taxon>
        <taxon>Neoptera</taxon>
        <taxon>Endopterygota</taxon>
        <taxon>Diptera</taxon>
        <taxon>Nematocera</taxon>
        <taxon>Culicoidea</taxon>
        <taxon>Culicidae</taxon>
        <taxon>Anophelinae</taxon>
        <taxon>Anopheles</taxon>
    </lineage>
</organism>
<feature type="chain" id="PRO_5014915060" evidence="2">
    <location>
        <begin position="19"/>
        <end position="89"/>
    </location>
</feature>
<dbReference type="AlphaFoldDB" id="A0A2M4B3N6"/>
<evidence type="ECO:0000313" key="3">
    <source>
        <dbReference type="EMBL" id="MBW47641.1"/>
    </source>
</evidence>
<accession>A0A2M4B3N6</accession>
<sequence>MLQLLLLQLLCFLLLLLGHRNDRAYDHSTTRATTLPTSTGTTAATSSTTTTTHVHPCDSLVDDSEALEIQLTRLLERLTRPLRSDFLGK</sequence>
<feature type="signal peptide" evidence="2">
    <location>
        <begin position="1"/>
        <end position="18"/>
    </location>
</feature>
<evidence type="ECO:0000256" key="1">
    <source>
        <dbReference type="SAM" id="MobiDB-lite"/>
    </source>
</evidence>